<evidence type="ECO:0000313" key="14">
    <source>
        <dbReference type="EMBL" id="SSX10307.1"/>
    </source>
</evidence>
<comment type="similarity">
    <text evidence="1 12">Belongs to the methyltransferase TRM13 family.</text>
</comment>
<dbReference type="VEuPathDB" id="VectorBase:CSON001947"/>
<dbReference type="Pfam" id="PF05206">
    <property type="entry name" value="TRM13"/>
    <property type="match status" value="1"/>
</dbReference>
<keyword evidence="2 12" id="KW-0489">Methyltransferase</keyword>
<comment type="catalytic activity">
    <reaction evidence="11 12">
        <text>adenosine(4) in tRNA(His) + S-adenosyl-L-methionine = 2'-O-methyladenosine(4) in tRNA(His) + S-adenosyl-L-homocysteine + H(+)</text>
        <dbReference type="Rhea" id="RHEA:43196"/>
        <dbReference type="Rhea" id="RHEA-COMP:10401"/>
        <dbReference type="Rhea" id="RHEA-COMP:10402"/>
        <dbReference type="ChEBI" id="CHEBI:15378"/>
        <dbReference type="ChEBI" id="CHEBI:57856"/>
        <dbReference type="ChEBI" id="CHEBI:59789"/>
        <dbReference type="ChEBI" id="CHEBI:74411"/>
        <dbReference type="ChEBI" id="CHEBI:74477"/>
        <dbReference type="EC" id="2.1.1.225"/>
    </reaction>
</comment>
<dbReference type="GO" id="GO:0030488">
    <property type="term" value="P:tRNA methylation"/>
    <property type="evidence" value="ECO:0007669"/>
    <property type="project" value="InterPro"/>
</dbReference>
<dbReference type="EMBL" id="UFQT01001315">
    <property type="protein sequence ID" value="SSX29995.1"/>
    <property type="molecule type" value="Genomic_DNA"/>
</dbReference>
<evidence type="ECO:0000256" key="10">
    <source>
        <dbReference type="ARBA" id="ARBA00048635"/>
    </source>
</evidence>
<evidence type="ECO:0000259" key="13">
    <source>
        <dbReference type="PROSITE" id="PS51800"/>
    </source>
</evidence>
<name>A0A336MJC2_CULSO</name>
<keyword evidence="3 12" id="KW-0808">Transferase</keyword>
<protein>
    <recommendedName>
        <fullName evidence="12">tRNA:m(4)X modification enzyme TRM13</fullName>
        <ecNumber evidence="12">2.1.1.225</ecNumber>
    </recommendedName>
</protein>
<dbReference type="GO" id="GO:0106050">
    <property type="term" value="F:tRNA 2'-O-methyltransferase activity"/>
    <property type="evidence" value="ECO:0007669"/>
    <property type="project" value="UniProtKB-UniRule"/>
</dbReference>
<evidence type="ECO:0000256" key="2">
    <source>
        <dbReference type="ARBA" id="ARBA00022603"/>
    </source>
</evidence>
<evidence type="ECO:0000256" key="1">
    <source>
        <dbReference type="ARBA" id="ARBA00005265"/>
    </source>
</evidence>
<dbReference type="EMBL" id="UFQS01001315">
    <property type="protein sequence ID" value="SSX10307.1"/>
    <property type="molecule type" value="Genomic_DNA"/>
</dbReference>
<dbReference type="OMA" id="HRCSWRS"/>
<dbReference type="PANTHER" id="PTHR12998:SF0">
    <property type="entry name" value="TRNA:M(4)X MODIFICATION ENZYME TRM13 HOMOLOG"/>
    <property type="match status" value="1"/>
</dbReference>
<dbReference type="InterPro" id="IPR021721">
    <property type="entry name" value="Znf_CCCH-type_TRM13"/>
</dbReference>
<dbReference type="EC" id="2.1.1.225" evidence="12"/>
<dbReference type="Pfam" id="PF05253">
    <property type="entry name" value="zf-U11-48K"/>
    <property type="match status" value="1"/>
</dbReference>
<evidence type="ECO:0000256" key="11">
    <source>
        <dbReference type="ARBA" id="ARBA00049393"/>
    </source>
</evidence>
<dbReference type="Pfam" id="PF11722">
    <property type="entry name" value="zf-TRM13_CCCH"/>
    <property type="match status" value="1"/>
</dbReference>
<reference evidence="14" key="1">
    <citation type="submission" date="2018-04" db="EMBL/GenBank/DDBJ databases">
        <authorList>
            <person name="Go L.Y."/>
            <person name="Mitchell J.A."/>
        </authorList>
    </citation>
    <scope>NUCLEOTIDE SEQUENCE</scope>
    <source>
        <tissue evidence="14">Whole organism</tissue>
    </source>
</reference>
<comment type="catalytic activity">
    <reaction evidence="10 12">
        <text>cytidine(4) in tRNA(Gly)(GCC) + S-adenosyl-L-methionine = 2'-O-methylcytidine(4) in tRNA(Gly)(GCC) + S-adenosyl-L-homocysteine + H(+)</text>
        <dbReference type="Rhea" id="RHEA:43192"/>
        <dbReference type="Rhea" id="RHEA-COMP:10399"/>
        <dbReference type="Rhea" id="RHEA-COMP:10400"/>
        <dbReference type="ChEBI" id="CHEBI:15378"/>
        <dbReference type="ChEBI" id="CHEBI:57856"/>
        <dbReference type="ChEBI" id="CHEBI:59789"/>
        <dbReference type="ChEBI" id="CHEBI:74495"/>
        <dbReference type="ChEBI" id="CHEBI:82748"/>
        <dbReference type="EC" id="2.1.1.225"/>
    </reaction>
</comment>
<keyword evidence="6 12" id="KW-0479">Metal-binding</keyword>
<evidence type="ECO:0000256" key="3">
    <source>
        <dbReference type="ARBA" id="ARBA00022679"/>
    </source>
</evidence>
<dbReference type="AlphaFoldDB" id="A0A336MJC2"/>
<gene>
    <name evidence="15" type="primary">CSON001947</name>
</gene>
<evidence type="ECO:0000256" key="9">
    <source>
        <dbReference type="ARBA" id="ARBA00048165"/>
    </source>
</evidence>
<evidence type="ECO:0000256" key="6">
    <source>
        <dbReference type="ARBA" id="ARBA00022723"/>
    </source>
</evidence>
<comment type="function">
    <text evidence="12">tRNA methylase which 2'-O-methylates cytidine(4) in tRNA(Pro) and tRNA(Gly)(GCC), and adenosine(4) in tRNA(His).</text>
</comment>
<dbReference type="PANTHER" id="PTHR12998">
    <property type="entry name" value="TRNA:M(4)X MODIFICATION ENZYME TRM13 HOMOLOG"/>
    <property type="match status" value="1"/>
</dbReference>
<comment type="catalytic activity">
    <reaction evidence="9 12">
        <text>cytidine(4) in tRNA(Pro) + S-adenosyl-L-methionine = 2'-O-methylcytidine(4) in tRNA(Pro) + S-adenosyl-L-homocysteine + H(+)</text>
        <dbReference type="Rhea" id="RHEA:32767"/>
        <dbReference type="Rhea" id="RHEA-COMP:10397"/>
        <dbReference type="Rhea" id="RHEA-COMP:10398"/>
        <dbReference type="ChEBI" id="CHEBI:15378"/>
        <dbReference type="ChEBI" id="CHEBI:57856"/>
        <dbReference type="ChEBI" id="CHEBI:59789"/>
        <dbReference type="ChEBI" id="CHEBI:74495"/>
        <dbReference type="ChEBI" id="CHEBI:82748"/>
        <dbReference type="EC" id="2.1.1.225"/>
    </reaction>
</comment>
<keyword evidence="8 12" id="KW-0862">Zinc</keyword>
<accession>A0A336MJC2</accession>
<sequence length="396" mass="45548">MSSEIKLPHCKFFIKKKKRYCSLMVGKDRLYCGEHENNLDVPSKDNSLKRITCPLDPRHTVYEQKLKKHLKICNSRPPKETPKYINLNLNRGLEDPDTQNFELKNVGETEILKVIEIVDDLYEKYFSSDTIQELWGQKISLVIEDQSKTQMKHLDQVSSILGIAHHLNFFEPNTCFLEFGAGRGELAYYIAKEAEKLQGTNKVLLIDRSTFRHKKDNRIENRDLVHRIKADIANLDLKGLEIAQPCQQFIGLSKHLCGSATDLALRCMVNGNSGQNPMTKGFIIALCCHHRTSYGDFTGRTFLDENKIDSNTFKIITKMTSWGICGHERGEDTKADDHESEKLSKSVKEKVGWKCKRILDYARKVYMDQNGFECNLKYYVKSDVTLENVCLVGIRK</sequence>
<dbReference type="InterPro" id="IPR007871">
    <property type="entry name" value="Methyltransferase_TRM13"/>
</dbReference>
<dbReference type="PROSITE" id="PS51800">
    <property type="entry name" value="ZF_CHHC_U11_48K"/>
    <property type="match status" value="1"/>
</dbReference>
<evidence type="ECO:0000256" key="5">
    <source>
        <dbReference type="ARBA" id="ARBA00022694"/>
    </source>
</evidence>
<evidence type="ECO:0000256" key="4">
    <source>
        <dbReference type="ARBA" id="ARBA00022691"/>
    </source>
</evidence>
<dbReference type="InterPro" id="IPR039044">
    <property type="entry name" value="Trm13"/>
</dbReference>
<evidence type="ECO:0000256" key="7">
    <source>
        <dbReference type="ARBA" id="ARBA00022771"/>
    </source>
</evidence>
<keyword evidence="4 12" id="KW-0949">S-adenosyl-L-methionine</keyword>
<evidence type="ECO:0000313" key="15">
    <source>
        <dbReference type="EMBL" id="SSX29995.1"/>
    </source>
</evidence>
<proteinExistence type="inferred from homology"/>
<evidence type="ECO:0000256" key="12">
    <source>
        <dbReference type="RuleBase" id="RU367103"/>
    </source>
</evidence>
<organism evidence="15">
    <name type="scientific">Culicoides sonorensis</name>
    <name type="common">Biting midge</name>
    <dbReference type="NCBI Taxonomy" id="179676"/>
    <lineage>
        <taxon>Eukaryota</taxon>
        <taxon>Metazoa</taxon>
        <taxon>Ecdysozoa</taxon>
        <taxon>Arthropoda</taxon>
        <taxon>Hexapoda</taxon>
        <taxon>Insecta</taxon>
        <taxon>Pterygota</taxon>
        <taxon>Neoptera</taxon>
        <taxon>Endopterygota</taxon>
        <taxon>Diptera</taxon>
        <taxon>Nematocera</taxon>
        <taxon>Chironomoidea</taxon>
        <taxon>Ceratopogonidae</taxon>
        <taxon>Ceratopogoninae</taxon>
        <taxon>Culicoides</taxon>
        <taxon>Monoculicoides</taxon>
    </lineage>
</organism>
<evidence type="ECO:0000256" key="8">
    <source>
        <dbReference type="ARBA" id="ARBA00022833"/>
    </source>
</evidence>
<keyword evidence="5 12" id="KW-0819">tRNA processing</keyword>
<keyword evidence="7 12" id="KW-0863">Zinc-finger</keyword>
<dbReference type="InterPro" id="IPR022776">
    <property type="entry name" value="TRM13/UPF0224_CHHC_Znf_dom"/>
</dbReference>
<dbReference type="GO" id="GO:0008270">
    <property type="term" value="F:zinc ion binding"/>
    <property type="evidence" value="ECO:0007669"/>
    <property type="project" value="UniProtKB-KW"/>
</dbReference>
<feature type="domain" description="CHHC U11-48K-type" evidence="13">
    <location>
        <begin position="50"/>
        <end position="77"/>
    </location>
</feature>
<reference evidence="15" key="2">
    <citation type="submission" date="2018-07" db="EMBL/GenBank/DDBJ databases">
        <authorList>
            <person name="Quirk P.G."/>
            <person name="Krulwich T.A."/>
        </authorList>
    </citation>
    <scope>NUCLEOTIDE SEQUENCE</scope>
</reference>